<dbReference type="PANTHER" id="PTHR11360:SF252">
    <property type="entry name" value="MAJOR FACILITATOR SUPERFAMILY (MFS) PROFILE DOMAIN-CONTAINING PROTEIN-RELATED"/>
    <property type="match status" value="1"/>
</dbReference>
<dbReference type="PROSITE" id="PS50850">
    <property type="entry name" value="MFS"/>
    <property type="match status" value="1"/>
</dbReference>
<evidence type="ECO:0000256" key="1">
    <source>
        <dbReference type="ARBA" id="ARBA00004141"/>
    </source>
</evidence>
<feature type="transmembrane region" description="Helical" evidence="4">
    <location>
        <begin position="403"/>
        <end position="421"/>
    </location>
</feature>
<evidence type="ECO:0000256" key="4">
    <source>
        <dbReference type="SAM" id="Phobius"/>
    </source>
</evidence>
<keyword evidence="4" id="KW-1133">Transmembrane helix</keyword>
<feature type="transmembrane region" description="Helical" evidence="4">
    <location>
        <begin position="164"/>
        <end position="188"/>
    </location>
</feature>
<feature type="transmembrane region" description="Helical" evidence="4">
    <location>
        <begin position="195"/>
        <end position="214"/>
    </location>
</feature>
<evidence type="ECO:0000256" key="3">
    <source>
        <dbReference type="SAM" id="MobiDB-lite"/>
    </source>
</evidence>
<feature type="transmembrane region" description="Helical" evidence="4">
    <location>
        <begin position="270"/>
        <end position="291"/>
    </location>
</feature>
<feature type="transmembrane region" description="Helical" evidence="4">
    <location>
        <begin position="66"/>
        <end position="87"/>
    </location>
</feature>
<dbReference type="PANTHER" id="PTHR11360">
    <property type="entry name" value="MONOCARBOXYLATE TRANSPORTER"/>
    <property type="match status" value="1"/>
</dbReference>
<comment type="subcellular location">
    <subcellularLocation>
        <location evidence="1">Membrane</location>
        <topology evidence="1">Multi-pass membrane protein</topology>
    </subcellularLocation>
</comment>
<protein>
    <recommendedName>
        <fullName evidence="5">Major facilitator superfamily (MFS) profile domain-containing protein</fullName>
    </recommendedName>
</protein>
<dbReference type="Gene3D" id="1.20.1250.20">
    <property type="entry name" value="MFS general substrate transporter like domains"/>
    <property type="match status" value="2"/>
</dbReference>
<feature type="transmembrane region" description="Helical" evidence="4">
    <location>
        <begin position="361"/>
        <end position="383"/>
    </location>
</feature>
<feature type="region of interest" description="Disordered" evidence="3">
    <location>
        <begin position="1"/>
        <end position="58"/>
    </location>
</feature>
<feature type="transmembrane region" description="Helical" evidence="4">
    <location>
        <begin position="226"/>
        <end position="249"/>
    </location>
</feature>
<dbReference type="GO" id="GO:0022857">
    <property type="term" value="F:transmembrane transporter activity"/>
    <property type="evidence" value="ECO:0007669"/>
    <property type="project" value="InterPro"/>
</dbReference>
<feature type="transmembrane region" description="Helical" evidence="4">
    <location>
        <begin position="137"/>
        <end position="158"/>
    </location>
</feature>
<evidence type="ECO:0000256" key="2">
    <source>
        <dbReference type="ARBA" id="ARBA00006727"/>
    </source>
</evidence>
<feature type="domain" description="Major facilitator superfamily (MFS) profile" evidence="5">
    <location>
        <begin position="68"/>
        <end position="460"/>
    </location>
</feature>
<organism evidence="6 7">
    <name type="scientific">Lepraria neglecta</name>
    <dbReference type="NCBI Taxonomy" id="209136"/>
    <lineage>
        <taxon>Eukaryota</taxon>
        <taxon>Fungi</taxon>
        <taxon>Dikarya</taxon>
        <taxon>Ascomycota</taxon>
        <taxon>Pezizomycotina</taxon>
        <taxon>Lecanoromycetes</taxon>
        <taxon>OSLEUM clade</taxon>
        <taxon>Lecanoromycetidae</taxon>
        <taxon>Lecanorales</taxon>
        <taxon>Lecanorineae</taxon>
        <taxon>Stereocaulaceae</taxon>
        <taxon>Lepraria</taxon>
    </lineage>
</organism>
<dbReference type="EMBL" id="JASNWA010000007">
    <property type="protein sequence ID" value="KAK3172897.1"/>
    <property type="molecule type" value="Genomic_DNA"/>
</dbReference>
<evidence type="ECO:0000313" key="6">
    <source>
        <dbReference type="EMBL" id="KAK3172897.1"/>
    </source>
</evidence>
<dbReference type="InterPro" id="IPR050327">
    <property type="entry name" value="Proton-linked_MCT"/>
</dbReference>
<dbReference type="Pfam" id="PF07690">
    <property type="entry name" value="MFS_1"/>
    <property type="match status" value="1"/>
</dbReference>
<reference evidence="6" key="1">
    <citation type="submission" date="2022-11" db="EMBL/GenBank/DDBJ databases">
        <title>Chromosomal genome sequence assembly and mating type (MAT) locus characterization of the leprose asexual lichenized fungus Lepraria neglecta (Nyl.) Erichsen.</title>
        <authorList>
            <person name="Allen J.L."/>
            <person name="Pfeffer B."/>
        </authorList>
    </citation>
    <scope>NUCLEOTIDE SEQUENCE</scope>
    <source>
        <strain evidence="6">Allen 5258</strain>
    </source>
</reference>
<keyword evidence="4" id="KW-0812">Transmembrane</keyword>
<keyword evidence="4" id="KW-0472">Membrane</keyword>
<sequence>MSENTTAAQHKPALPTRDTETKVSSNTSEKNIELGTGDAASNVGGNAVRDARPTADPHPASGGLKAWLYVLATFFMFISAWGLTQTFGAFQEIYLTTLLPSTSSSPISWIGSVQCFLVIVLGVLTGPLFDAGYLRPLLLLGCTLIVLGMATLSLATAYWHVFLAQGLCVGLGSGLVYVPCLALVATLFPPSTRPWAIGCANSGGSVGGIVFTFMLRRLVPTIGFAWAVRAVALVNLVFAAAALAIILPHRPQRAGRRHALLNLRAFREPSFALFALALLFDYVAFYIPPFYIPVYATAALGQSQDFAFDSLALVSAGSFFGRTVPMLAAARVGSVQVHLAASVAAAVLLFAWIAIHNVAGFVVFCVLYGVISGVLVAAPSAAISHPVLAPSMSVIGTRMGMSWMFGGVGVLIGAPIAGALVDVRRADFVPAQGFAGAMVAAGSLCLIAPLVAVLRYNRKNRP</sequence>
<comment type="caution">
    <text evidence="6">The sequence shown here is derived from an EMBL/GenBank/DDBJ whole genome shotgun (WGS) entry which is preliminary data.</text>
</comment>
<feature type="transmembrane region" description="Helical" evidence="4">
    <location>
        <begin position="337"/>
        <end position="355"/>
    </location>
</feature>
<dbReference type="InterPro" id="IPR011701">
    <property type="entry name" value="MFS"/>
</dbReference>
<gene>
    <name evidence="6" type="ORF">OEA41_006223</name>
</gene>
<accession>A0AAD9ZAU4</accession>
<dbReference type="GO" id="GO:0016020">
    <property type="term" value="C:membrane"/>
    <property type="evidence" value="ECO:0007669"/>
    <property type="project" value="UniProtKB-SubCell"/>
</dbReference>
<evidence type="ECO:0000313" key="7">
    <source>
        <dbReference type="Proteomes" id="UP001276659"/>
    </source>
</evidence>
<proteinExistence type="inferred from homology"/>
<comment type="similarity">
    <text evidence="2">Belongs to the major facilitator superfamily. Monocarboxylate porter (TC 2.A.1.13) family.</text>
</comment>
<evidence type="ECO:0000259" key="5">
    <source>
        <dbReference type="PROSITE" id="PS50850"/>
    </source>
</evidence>
<dbReference type="InterPro" id="IPR036259">
    <property type="entry name" value="MFS_trans_sf"/>
</dbReference>
<dbReference type="InterPro" id="IPR020846">
    <property type="entry name" value="MFS_dom"/>
</dbReference>
<dbReference type="SUPFAM" id="SSF103473">
    <property type="entry name" value="MFS general substrate transporter"/>
    <property type="match status" value="1"/>
</dbReference>
<feature type="transmembrane region" description="Helical" evidence="4">
    <location>
        <begin position="433"/>
        <end position="454"/>
    </location>
</feature>
<feature type="transmembrane region" description="Helical" evidence="4">
    <location>
        <begin position="107"/>
        <end position="125"/>
    </location>
</feature>
<name>A0AAD9ZAU4_9LECA</name>
<dbReference type="Proteomes" id="UP001276659">
    <property type="component" value="Unassembled WGS sequence"/>
</dbReference>
<dbReference type="AlphaFoldDB" id="A0AAD9ZAU4"/>
<keyword evidence="7" id="KW-1185">Reference proteome</keyword>